<dbReference type="Gene3D" id="3.40.190.10">
    <property type="entry name" value="Periplasmic binding protein-like II"/>
    <property type="match status" value="1"/>
</dbReference>
<dbReference type="CDD" id="cd08503">
    <property type="entry name" value="PBP2_NikA_DppA_OppA_like_17"/>
    <property type="match status" value="1"/>
</dbReference>
<dbReference type="PROSITE" id="PS51318">
    <property type="entry name" value="TAT"/>
    <property type="match status" value="1"/>
</dbReference>
<dbReference type="RefSeq" id="WP_189876336.1">
    <property type="nucleotide sequence ID" value="NZ_BMWA01000020.1"/>
</dbReference>
<feature type="signal peptide" evidence="3">
    <location>
        <begin position="1"/>
        <end position="32"/>
    </location>
</feature>
<protein>
    <submittedName>
        <fullName evidence="5">ABC transporter substrate-binding protein</fullName>
    </submittedName>
</protein>
<dbReference type="Gene3D" id="3.90.76.10">
    <property type="entry name" value="Dipeptide-binding Protein, Domain 1"/>
    <property type="match status" value="1"/>
</dbReference>
<dbReference type="InterPro" id="IPR039424">
    <property type="entry name" value="SBP_5"/>
</dbReference>
<dbReference type="PANTHER" id="PTHR30290">
    <property type="entry name" value="PERIPLASMIC BINDING COMPONENT OF ABC TRANSPORTER"/>
    <property type="match status" value="1"/>
</dbReference>
<dbReference type="SUPFAM" id="SSF53850">
    <property type="entry name" value="Periplasmic binding protein-like II"/>
    <property type="match status" value="1"/>
</dbReference>
<dbReference type="InterPro" id="IPR006311">
    <property type="entry name" value="TAT_signal"/>
</dbReference>
<feature type="region of interest" description="Disordered" evidence="2">
    <location>
        <begin position="32"/>
        <end position="51"/>
    </location>
</feature>
<feature type="domain" description="Solute-binding protein family 5" evidence="4">
    <location>
        <begin position="93"/>
        <end position="428"/>
    </location>
</feature>
<sequence>MSNLPSPFVSRRALLGATLAGGLALSGCSRSAAPISSATGAPTGPRKRGGTFRFAPADFGSTVTTDPQSANSSFALAAAYTDTLVRRDHDWVPRPALAEEFTPEGDDLATWTIRLRDGVTFHNGKPLTADDVIFTIRRNLDPENPGFVAGLLDSLDPRQLTKLDAQTVRLKLKYPNSMLQEGFAEVPAGIVPVGFDPKKPIGTGPFKQQSFTPGQRWVGVRNEDYWMEGRPYLDSLELMGFANADVARVNGLLSRQLDGIDRVPANQLAQLRQRGEINVLVSPTGAFQFVSMRCDKGSQFEDNRVRQAFKLMVDRPQMVDVAFGGLGDVGNDVGSWAKFDPTYDSSLPQRTQDIDKARSLLKAAGQDGMSVRFRVGDVEPGAKTAASLLIQHAKAAGVKLELDVVADLAQFYGSASYRTAQLKNDWNFTQSIYDNASYCWLPSGPYNNTGFDHPKVASLYRQALATSGSKSRELMQELSRVVHDEGPWIVWGRRDIADAYNRKFTGPVPDASGLGFNGFHWEEISLA</sequence>
<dbReference type="PIRSF" id="PIRSF002741">
    <property type="entry name" value="MppA"/>
    <property type="match status" value="1"/>
</dbReference>
<reference evidence="6" key="1">
    <citation type="journal article" date="2019" name="Int. J. Syst. Evol. Microbiol.">
        <title>The Global Catalogue of Microorganisms (GCM) 10K type strain sequencing project: providing services to taxonomists for standard genome sequencing and annotation.</title>
        <authorList>
            <consortium name="The Broad Institute Genomics Platform"/>
            <consortium name="The Broad Institute Genome Sequencing Center for Infectious Disease"/>
            <person name="Wu L."/>
            <person name="Ma J."/>
        </authorList>
    </citation>
    <scope>NUCLEOTIDE SEQUENCE [LARGE SCALE GENOMIC DNA]</scope>
    <source>
        <strain evidence="6">JCM 4855</strain>
    </source>
</reference>
<keyword evidence="6" id="KW-1185">Reference proteome</keyword>
<dbReference type="Gene3D" id="3.10.105.10">
    <property type="entry name" value="Dipeptide-binding Protein, Domain 3"/>
    <property type="match status" value="1"/>
</dbReference>
<evidence type="ECO:0000313" key="6">
    <source>
        <dbReference type="Proteomes" id="UP001596409"/>
    </source>
</evidence>
<dbReference type="InterPro" id="IPR000914">
    <property type="entry name" value="SBP_5_dom"/>
</dbReference>
<evidence type="ECO:0000313" key="5">
    <source>
        <dbReference type="EMBL" id="MFC7014486.1"/>
    </source>
</evidence>
<dbReference type="PANTHER" id="PTHR30290:SF38">
    <property type="entry name" value="D,D-DIPEPTIDE-BINDING PERIPLASMIC PROTEIN DDPA-RELATED"/>
    <property type="match status" value="1"/>
</dbReference>
<evidence type="ECO:0000259" key="4">
    <source>
        <dbReference type="Pfam" id="PF00496"/>
    </source>
</evidence>
<dbReference type="Pfam" id="PF00496">
    <property type="entry name" value="SBP_bac_5"/>
    <property type="match status" value="1"/>
</dbReference>
<organism evidence="5 6">
    <name type="scientific">Streptomyces viridiviolaceus</name>
    <dbReference type="NCBI Taxonomy" id="68282"/>
    <lineage>
        <taxon>Bacteria</taxon>
        <taxon>Bacillati</taxon>
        <taxon>Actinomycetota</taxon>
        <taxon>Actinomycetes</taxon>
        <taxon>Kitasatosporales</taxon>
        <taxon>Streptomycetaceae</taxon>
        <taxon>Streptomyces</taxon>
    </lineage>
</organism>
<dbReference type="Proteomes" id="UP001596409">
    <property type="component" value="Unassembled WGS sequence"/>
</dbReference>
<accession>A0ABW2E314</accession>
<keyword evidence="1 3" id="KW-0732">Signal</keyword>
<dbReference type="EMBL" id="JBHSYM010000048">
    <property type="protein sequence ID" value="MFC7014486.1"/>
    <property type="molecule type" value="Genomic_DNA"/>
</dbReference>
<name>A0ABW2E314_9ACTN</name>
<gene>
    <name evidence="5" type="ORF">ACFQMH_22750</name>
</gene>
<comment type="caution">
    <text evidence="5">The sequence shown here is derived from an EMBL/GenBank/DDBJ whole genome shotgun (WGS) entry which is preliminary data.</text>
</comment>
<feature type="chain" id="PRO_5046478931" evidence="3">
    <location>
        <begin position="33"/>
        <end position="527"/>
    </location>
</feature>
<evidence type="ECO:0000256" key="3">
    <source>
        <dbReference type="SAM" id="SignalP"/>
    </source>
</evidence>
<evidence type="ECO:0000256" key="2">
    <source>
        <dbReference type="SAM" id="MobiDB-lite"/>
    </source>
</evidence>
<proteinExistence type="predicted"/>
<evidence type="ECO:0000256" key="1">
    <source>
        <dbReference type="ARBA" id="ARBA00022729"/>
    </source>
</evidence>
<dbReference type="InterPro" id="IPR030678">
    <property type="entry name" value="Peptide/Ni-bd"/>
</dbReference>